<dbReference type="Proteomes" id="UP000595140">
    <property type="component" value="Unassembled WGS sequence"/>
</dbReference>
<keyword evidence="7" id="KW-0812">Transmembrane</keyword>
<evidence type="ECO:0000259" key="8">
    <source>
        <dbReference type="Pfam" id="PF03016"/>
    </source>
</evidence>
<dbReference type="GO" id="GO:0000139">
    <property type="term" value="C:Golgi membrane"/>
    <property type="evidence" value="ECO:0007669"/>
    <property type="project" value="UniProtKB-SubCell"/>
</dbReference>
<feature type="region of interest" description="Disordered" evidence="6">
    <location>
        <begin position="104"/>
        <end position="129"/>
    </location>
</feature>
<dbReference type="Pfam" id="PF03016">
    <property type="entry name" value="Exostosin_GT47"/>
    <property type="match status" value="1"/>
</dbReference>
<name>A0A484KCM3_9ASTE</name>
<feature type="compositionally biased region" description="Basic and acidic residues" evidence="6">
    <location>
        <begin position="115"/>
        <end position="124"/>
    </location>
</feature>
<keyword evidence="7" id="KW-0472">Membrane</keyword>
<dbReference type="OrthoDB" id="1924787at2759"/>
<feature type="region of interest" description="Disordered" evidence="6">
    <location>
        <begin position="1"/>
        <end position="21"/>
    </location>
</feature>
<accession>A0A484KCM3</accession>
<evidence type="ECO:0000256" key="6">
    <source>
        <dbReference type="SAM" id="MobiDB-lite"/>
    </source>
</evidence>
<keyword evidence="5" id="KW-0333">Golgi apparatus</keyword>
<dbReference type="EMBL" id="OOIL02000182">
    <property type="protein sequence ID" value="VFQ61624.1"/>
    <property type="molecule type" value="Genomic_DNA"/>
</dbReference>
<keyword evidence="7" id="KW-1133">Transmembrane helix</keyword>
<dbReference type="PANTHER" id="PTHR11062:SF95">
    <property type="entry name" value="EXOSTOSIN GT47 DOMAIN-CONTAINING PROTEIN"/>
    <property type="match status" value="1"/>
</dbReference>
<evidence type="ECO:0000256" key="5">
    <source>
        <dbReference type="ARBA" id="ARBA00023034"/>
    </source>
</evidence>
<gene>
    <name evidence="9" type="ORF">CCAM_LOCUS3400</name>
</gene>
<evidence type="ECO:0000313" key="10">
    <source>
        <dbReference type="Proteomes" id="UP000595140"/>
    </source>
</evidence>
<evidence type="ECO:0000256" key="3">
    <source>
        <dbReference type="ARBA" id="ARBA00022676"/>
    </source>
</evidence>
<dbReference type="AlphaFoldDB" id="A0A484KCM3"/>
<organism evidence="9 10">
    <name type="scientific">Cuscuta campestris</name>
    <dbReference type="NCBI Taxonomy" id="132261"/>
    <lineage>
        <taxon>Eukaryota</taxon>
        <taxon>Viridiplantae</taxon>
        <taxon>Streptophyta</taxon>
        <taxon>Embryophyta</taxon>
        <taxon>Tracheophyta</taxon>
        <taxon>Spermatophyta</taxon>
        <taxon>Magnoliopsida</taxon>
        <taxon>eudicotyledons</taxon>
        <taxon>Gunneridae</taxon>
        <taxon>Pentapetalae</taxon>
        <taxon>asterids</taxon>
        <taxon>lamiids</taxon>
        <taxon>Solanales</taxon>
        <taxon>Convolvulaceae</taxon>
        <taxon>Cuscuteae</taxon>
        <taxon>Cuscuta</taxon>
        <taxon>Cuscuta subgen. Grammica</taxon>
        <taxon>Cuscuta sect. Cleistogrammica</taxon>
    </lineage>
</organism>
<evidence type="ECO:0000256" key="4">
    <source>
        <dbReference type="ARBA" id="ARBA00022968"/>
    </source>
</evidence>
<keyword evidence="3" id="KW-0808">Transferase</keyword>
<sequence length="478" mass="53646">MADHHLDHSSSSSSSSHRRVSGAGRRGKAFLLLMASFATSIFVAFHISSSSHSLNNIHPAQTRLSLVHYNNVRRVRRPPLQPGNVSSSSPAAAFSDHFPGVPALPASPPPVNAGRRSDEDDVSKRSGRRTAAAEVFHEKDLFLEDYAEMNSTLKIFVYPHKRDDPFASALLPAAGDPGGNYASESYFKKSIFKSHFITKDPNQAHLFFLPFSVAALRNDGRVGVGGIKGFVKGYVSRISREYPFWNRSGGADHFYVCCHSVGRSATETAVDVKLNAVQVVCSSSYFLPGYIAHKDTSVPQIWPRHGEPPRRSPENRTTLAFYAGALNSRIRRDLVGIWENDEEISVHRSRLKTPYAEALLGSKFCIHAKGYEVNTARIGDAIYYGCVPVILADFYDLPFADTLNWESFSVVVATAEMRRLKEILKGISHGEYVRLQRNVMKVQRHFQWHKFPVDFDAFHMVMYELWLRRSVLRLSSYH</sequence>
<dbReference type="InterPro" id="IPR040911">
    <property type="entry name" value="Exostosin_GT47"/>
</dbReference>
<keyword evidence="10" id="KW-1185">Reference proteome</keyword>
<dbReference type="GO" id="GO:0016757">
    <property type="term" value="F:glycosyltransferase activity"/>
    <property type="evidence" value="ECO:0007669"/>
    <property type="project" value="UniProtKB-KW"/>
</dbReference>
<feature type="transmembrane region" description="Helical" evidence="7">
    <location>
        <begin position="29"/>
        <end position="47"/>
    </location>
</feature>
<keyword evidence="3" id="KW-0328">Glycosyltransferase</keyword>
<evidence type="ECO:0000256" key="2">
    <source>
        <dbReference type="ARBA" id="ARBA00010271"/>
    </source>
</evidence>
<evidence type="ECO:0000256" key="7">
    <source>
        <dbReference type="SAM" id="Phobius"/>
    </source>
</evidence>
<dbReference type="PANTHER" id="PTHR11062">
    <property type="entry name" value="EXOSTOSIN HEPARAN SULFATE GLYCOSYLTRANSFERASE -RELATED"/>
    <property type="match status" value="1"/>
</dbReference>
<proteinExistence type="inferred from homology"/>
<comment type="subcellular location">
    <subcellularLocation>
        <location evidence="1">Golgi apparatus membrane</location>
        <topology evidence="1">Single-pass type II membrane protein</topology>
    </subcellularLocation>
</comment>
<evidence type="ECO:0000313" key="9">
    <source>
        <dbReference type="EMBL" id="VFQ61624.1"/>
    </source>
</evidence>
<comment type="similarity">
    <text evidence="2">Belongs to the glycosyltransferase 47 family.</text>
</comment>
<keyword evidence="4" id="KW-0735">Signal-anchor</keyword>
<evidence type="ECO:0000256" key="1">
    <source>
        <dbReference type="ARBA" id="ARBA00004323"/>
    </source>
</evidence>
<protein>
    <recommendedName>
        <fullName evidence="8">Exostosin GT47 domain-containing protein</fullName>
    </recommendedName>
</protein>
<reference evidence="9 10" key="1">
    <citation type="submission" date="2018-04" db="EMBL/GenBank/DDBJ databases">
        <authorList>
            <person name="Vogel A."/>
        </authorList>
    </citation>
    <scope>NUCLEOTIDE SEQUENCE [LARGE SCALE GENOMIC DNA]</scope>
</reference>
<feature type="domain" description="Exostosin GT47" evidence="8">
    <location>
        <begin position="150"/>
        <end position="425"/>
    </location>
</feature>
<dbReference type="InterPro" id="IPR004263">
    <property type="entry name" value="Exostosin"/>
</dbReference>